<evidence type="ECO:0000313" key="8">
    <source>
        <dbReference type="Proteomes" id="UP000886653"/>
    </source>
</evidence>
<evidence type="ECO:0000313" key="7">
    <source>
        <dbReference type="EMBL" id="KAG0144225.1"/>
    </source>
</evidence>
<evidence type="ECO:0000256" key="4">
    <source>
        <dbReference type="ARBA" id="ARBA00033418"/>
    </source>
</evidence>
<feature type="domain" description="FAD-binding PCMH-type" evidence="6">
    <location>
        <begin position="26"/>
        <end position="196"/>
    </location>
</feature>
<dbReference type="Proteomes" id="UP000886653">
    <property type="component" value="Unassembled WGS sequence"/>
</dbReference>
<dbReference type="Pfam" id="PF04030">
    <property type="entry name" value="ALO"/>
    <property type="match status" value="1"/>
</dbReference>
<dbReference type="PROSITE" id="PS51387">
    <property type="entry name" value="FAD_PCMH"/>
    <property type="match status" value="1"/>
</dbReference>
<evidence type="ECO:0000256" key="1">
    <source>
        <dbReference type="ARBA" id="ARBA00005083"/>
    </source>
</evidence>
<dbReference type="InterPro" id="IPR016169">
    <property type="entry name" value="FAD-bd_PCMH_sub2"/>
</dbReference>
<dbReference type="PIRSF" id="PIRSF000136">
    <property type="entry name" value="LGO_GLO"/>
    <property type="match status" value="1"/>
</dbReference>
<evidence type="ECO:0000256" key="2">
    <source>
        <dbReference type="ARBA" id="ARBA00013136"/>
    </source>
</evidence>
<gene>
    <name evidence="7" type="ORF">CROQUDRAFT_47611</name>
</gene>
<dbReference type="GO" id="GO:0016020">
    <property type="term" value="C:membrane"/>
    <property type="evidence" value="ECO:0007669"/>
    <property type="project" value="InterPro"/>
</dbReference>
<dbReference type="Gene3D" id="3.30.70.2520">
    <property type="match status" value="1"/>
</dbReference>
<dbReference type="PANTHER" id="PTHR43762:SF1">
    <property type="entry name" value="D-ARABINONO-1,4-LACTONE OXIDASE"/>
    <property type="match status" value="1"/>
</dbReference>
<dbReference type="PANTHER" id="PTHR43762">
    <property type="entry name" value="L-GULONOLACTONE OXIDASE"/>
    <property type="match status" value="1"/>
</dbReference>
<dbReference type="InterPro" id="IPR006094">
    <property type="entry name" value="Oxid_FAD_bind_N"/>
</dbReference>
<dbReference type="GO" id="GO:0003885">
    <property type="term" value="F:D-arabinono-1,4-lactone oxidase activity"/>
    <property type="evidence" value="ECO:0007669"/>
    <property type="project" value="UniProtKB-EC"/>
</dbReference>
<protein>
    <recommendedName>
        <fullName evidence="2">D-arabinono-1,4-lactone oxidase</fullName>
        <ecNumber evidence="2">1.1.3.37</ecNumber>
    </recommendedName>
    <alternativeName>
        <fullName evidence="4">L-galactono-gamma-lactone oxidase</fullName>
    </alternativeName>
</protein>
<dbReference type="InterPro" id="IPR016166">
    <property type="entry name" value="FAD-bd_PCMH"/>
</dbReference>
<dbReference type="SUPFAM" id="SSF56176">
    <property type="entry name" value="FAD-binding/transporter-associated domain-like"/>
    <property type="match status" value="1"/>
</dbReference>
<evidence type="ECO:0000256" key="5">
    <source>
        <dbReference type="SAM" id="MobiDB-lite"/>
    </source>
</evidence>
<dbReference type="InterPro" id="IPR036318">
    <property type="entry name" value="FAD-bd_PCMH-like_sf"/>
</dbReference>
<evidence type="ECO:0000256" key="3">
    <source>
        <dbReference type="ARBA" id="ARBA00023002"/>
    </source>
</evidence>
<dbReference type="Gene3D" id="3.30.43.10">
    <property type="entry name" value="Uridine Diphospho-n-acetylenolpyruvylglucosamine Reductase, domain 2"/>
    <property type="match status" value="1"/>
</dbReference>
<dbReference type="InterPro" id="IPR016171">
    <property type="entry name" value="Vanillyl_alc_oxidase_C-sub2"/>
</dbReference>
<comment type="pathway">
    <text evidence="1">Cofactor biosynthesis; D-erythroascorbate biosynthesis; dehydro-D-arabinono-1,4-lactone from D-arabinose: step 2/2.</text>
</comment>
<dbReference type="Gene3D" id="1.10.45.10">
    <property type="entry name" value="Vanillyl-alcohol Oxidase, Chain A, domain 4"/>
    <property type="match status" value="1"/>
</dbReference>
<dbReference type="Pfam" id="PF01565">
    <property type="entry name" value="FAD_binding_4"/>
    <property type="match status" value="1"/>
</dbReference>
<keyword evidence="8" id="KW-1185">Reference proteome</keyword>
<dbReference type="EMBL" id="MU167300">
    <property type="protein sequence ID" value="KAG0144225.1"/>
    <property type="molecule type" value="Genomic_DNA"/>
</dbReference>
<feature type="region of interest" description="Disordered" evidence="5">
    <location>
        <begin position="299"/>
        <end position="319"/>
    </location>
</feature>
<dbReference type="Gene3D" id="3.30.465.10">
    <property type="match status" value="1"/>
</dbReference>
<dbReference type="AlphaFoldDB" id="A0A9P6NCK9"/>
<organism evidence="7 8">
    <name type="scientific">Cronartium quercuum f. sp. fusiforme G11</name>
    <dbReference type="NCBI Taxonomy" id="708437"/>
    <lineage>
        <taxon>Eukaryota</taxon>
        <taxon>Fungi</taxon>
        <taxon>Dikarya</taxon>
        <taxon>Basidiomycota</taxon>
        <taxon>Pucciniomycotina</taxon>
        <taxon>Pucciniomycetes</taxon>
        <taxon>Pucciniales</taxon>
        <taxon>Coleosporiaceae</taxon>
        <taxon>Cronartium</taxon>
    </lineage>
</organism>
<name>A0A9P6NCK9_9BASI</name>
<evidence type="ECO:0000259" key="6">
    <source>
        <dbReference type="PROSITE" id="PS51387"/>
    </source>
</evidence>
<dbReference type="GO" id="GO:0005739">
    <property type="term" value="C:mitochondrion"/>
    <property type="evidence" value="ECO:0007669"/>
    <property type="project" value="TreeGrafter"/>
</dbReference>
<dbReference type="InterPro" id="IPR016167">
    <property type="entry name" value="FAD-bd_PCMH_sub1"/>
</dbReference>
<sequence>MTDHELKDRLWPIRYRDSFQNWARNIQCRPRGLMRPRTEEEVRLVIELARREGREVRCVGAGHSPSDLACSSDYMMNLDNLSGEIKFDEAAMCIEVFAGTRLNSFNDLARSHGLALSTLGSISAQSIAGALSTATHGCGAKFGILSTLVRSLTLILADTTQIVVSEEEGQDIFRAALCGLGSIGVITRVQMQCEPTFNLEEVVSELSFRDFLDHFEDIGKSGEHVRMYWFPHVDKVRVECLNRTNKPQTPPPGLLASAVTHSYTHWIHPFNLLLSRNFSGFLQLHASLAYKFIHKPSGSVSIPQKPDSIRGDEPSTPSPKSIIEAEVNRIADSVSVFNFDCGERQYTYEGAVPYLNTVSVLKHMNQWMKNEMAKPDGQRPHFPVEIRPVASDDIWLSPSSGRLTTYIGLVQYKPFGQPVKYKGLFSEFERTILNADGRPHWAKAHACSPVQLERMYPRFHDFLALRATLDPEGRFLNPYIRRHLLGQIGEPMDMRRFKARL</sequence>
<dbReference type="EC" id="1.1.3.37" evidence="2"/>
<keyword evidence="3" id="KW-0560">Oxidoreductase</keyword>
<proteinExistence type="predicted"/>
<dbReference type="OrthoDB" id="610608at2759"/>
<accession>A0A9P6NCK9</accession>
<dbReference type="InterPro" id="IPR007173">
    <property type="entry name" value="ALO_C"/>
</dbReference>
<reference evidence="7" key="1">
    <citation type="submission" date="2013-11" db="EMBL/GenBank/DDBJ databases">
        <title>Genome sequence of the fusiform rust pathogen reveals effectors for host alternation and coevolution with pine.</title>
        <authorList>
            <consortium name="DOE Joint Genome Institute"/>
            <person name="Smith K."/>
            <person name="Pendleton A."/>
            <person name="Kubisiak T."/>
            <person name="Anderson C."/>
            <person name="Salamov A."/>
            <person name="Aerts A."/>
            <person name="Riley R."/>
            <person name="Clum A."/>
            <person name="Lindquist E."/>
            <person name="Ence D."/>
            <person name="Campbell M."/>
            <person name="Kronenberg Z."/>
            <person name="Feau N."/>
            <person name="Dhillon B."/>
            <person name="Hamelin R."/>
            <person name="Burleigh J."/>
            <person name="Smith J."/>
            <person name="Yandell M."/>
            <person name="Nelson C."/>
            <person name="Grigoriev I."/>
            <person name="Davis J."/>
        </authorList>
    </citation>
    <scope>NUCLEOTIDE SEQUENCE</scope>
    <source>
        <strain evidence="7">G11</strain>
    </source>
</reference>
<comment type="caution">
    <text evidence="7">The sequence shown here is derived from an EMBL/GenBank/DDBJ whole genome shotgun (WGS) entry which is preliminary data.</text>
</comment>
<dbReference type="GO" id="GO:0071949">
    <property type="term" value="F:FAD binding"/>
    <property type="evidence" value="ECO:0007669"/>
    <property type="project" value="InterPro"/>
</dbReference>
<dbReference type="InterPro" id="IPR010031">
    <property type="entry name" value="FAD_lactone_oxidase-like"/>
</dbReference>